<feature type="active site" evidence="7">
    <location>
        <position position="48"/>
    </location>
</feature>
<comment type="catalytic activity">
    <reaction evidence="1 8">
        <text>Cleavage of hydrophobic, N-terminal signal or leader sequences from secreted and periplasmic proteins.</text>
        <dbReference type="EC" id="3.4.21.89"/>
    </reaction>
</comment>
<comment type="caution">
    <text evidence="11">The sequence shown here is derived from an EMBL/GenBank/DDBJ whole genome shotgun (WGS) entry which is preliminary data.</text>
</comment>
<keyword evidence="12" id="KW-1185">Reference proteome</keyword>
<evidence type="ECO:0000256" key="6">
    <source>
        <dbReference type="ARBA" id="ARBA00022801"/>
    </source>
</evidence>
<evidence type="ECO:0000256" key="2">
    <source>
        <dbReference type="ARBA" id="ARBA00004401"/>
    </source>
</evidence>
<dbReference type="EMBL" id="JAJEPX010000018">
    <property type="protein sequence ID" value="MCC2176950.1"/>
    <property type="molecule type" value="Genomic_DNA"/>
</dbReference>
<feature type="active site" evidence="7">
    <location>
        <position position="89"/>
    </location>
</feature>
<dbReference type="PROSITE" id="PS00501">
    <property type="entry name" value="SPASE_I_1"/>
    <property type="match status" value="1"/>
</dbReference>
<dbReference type="InterPro" id="IPR036286">
    <property type="entry name" value="LexA/Signal_pep-like_sf"/>
</dbReference>
<dbReference type="Gene3D" id="2.10.109.10">
    <property type="entry name" value="Umud Fragment, subunit A"/>
    <property type="match status" value="1"/>
</dbReference>
<comment type="similarity">
    <text evidence="3 9">Belongs to the peptidase S26 family.</text>
</comment>
<feature type="transmembrane region" description="Helical" evidence="8">
    <location>
        <begin position="23"/>
        <end position="43"/>
    </location>
</feature>
<protein>
    <recommendedName>
        <fullName evidence="4 8">Signal peptidase I</fullName>
        <ecNumber evidence="4 8">3.4.21.89</ecNumber>
    </recommendedName>
</protein>
<dbReference type="GO" id="GO:0004252">
    <property type="term" value="F:serine-type endopeptidase activity"/>
    <property type="evidence" value="ECO:0007669"/>
    <property type="project" value="InterPro"/>
</dbReference>
<sequence>MQQTENKKSEGRFSSELFGWGESLMAVLVFFVVVFTFFVRLIGVDGMSMYPTLEDHSIMLVSNLNYTPERGDVVVLRKEGFYNNQPIVKRIIATGGDTVDIDPVTGDVSVNGEVLDEPYINETIDVLEHMGDLTYPQTVPEGCVFVMGDNRNASTDSRDSRLGMVDERYILGHVQSVVFPISDFGTVK</sequence>
<name>A0AAW4VZM8_9FIRM</name>
<evidence type="ECO:0000256" key="5">
    <source>
        <dbReference type="ARBA" id="ARBA00022670"/>
    </source>
</evidence>
<dbReference type="GO" id="GO:0005886">
    <property type="term" value="C:plasma membrane"/>
    <property type="evidence" value="ECO:0007669"/>
    <property type="project" value="UniProtKB-SubCell"/>
</dbReference>
<dbReference type="PANTHER" id="PTHR43390:SF1">
    <property type="entry name" value="CHLOROPLAST PROCESSING PEPTIDASE"/>
    <property type="match status" value="1"/>
</dbReference>
<dbReference type="Proteomes" id="UP001298753">
    <property type="component" value="Unassembled WGS sequence"/>
</dbReference>
<evidence type="ECO:0000256" key="1">
    <source>
        <dbReference type="ARBA" id="ARBA00000677"/>
    </source>
</evidence>
<dbReference type="PRINTS" id="PR00727">
    <property type="entry name" value="LEADERPTASE"/>
</dbReference>
<evidence type="ECO:0000256" key="9">
    <source>
        <dbReference type="RuleBase" id="RU362042"/>
    </source>
</evidence>
<dbReference type="CDD" id="cd06530">
    <property type="entry name" value="S26_SPase_I"/>
    <property type="match status" value="1"/>
</dbReference>
<comment type="subcellular location">
    <subcellularLocation>
        <location evidence="2">Cell membrane</location>
        <topology evidence="2">Single-pass type II membrane protein</topology>
    </subcellularLocation>
    <subcellularLocation>
        <location evidence="9">Membrane</location>
        <topology evidence="9">Single-pass type II membrane protein</topology>
    </subcellularLocation>
</comment>
<organism evidence="11 12">
    <name type="scientific">Agathobaculum butyriciproducens</name>
    <dbReference type="NCBI Taxonomy" id="1628085"/>
    <lineage>
        <taxon>Bacteria</taxon>
        <taxon>Bacillati</taxon>
        <taxon>Bacillota</taxon>
        <taxon>Clostridia</taxon>
        <taxon>Eubacteriales</taxon>
        <taxon>Butyricicoccaceae</taxon>
        <taxon>Agathobaculum</taxon>
    </lineage>
</organism>
<dbReference type="PANTHER" id="PTHR43390">
    <property type="entry name" value="SIGNAL PEPTIDASE I"/>
    <property type="match status" value="1"/>
</dbReference>
<evidence type="ECO:0000313" key="11">
    <source>
        <dbReference type="EMBL" id="MCC2176950.1"/>
    </source>
</evidence>
<evidence type="ECO:0000313" key="12">
    <source>
        <dbReference type="Proteomes" id="UP001298753"/>
    </source>
</evidence>
<evidence type="ECO:0000256" key="3">
    <source>
        <dbReference type="ARBA" id="ARBA00009370"/>
    </source>
</evidence>
<dbReference type="AlphaFoldDB" id="A0AAW4VZM8"/>
<evidence type="ECO:0000256" key="8">
    <source>
        <dbReference type="RuleBase" id="RU003993"/>
    </source>
</evidence>
<keyword evidence="8" id="KW-1133">Transmembrane helix</keyword>
<dbReference type="GO" id="GO:0009003">
    <property type="term" value="F:signal peptidase activity"/>
    <property type="evidence" value="ECO:0007669"/>
    <property type="project" value="UniProtKB-EC"/>
</dbReference>
<dbReference type="RefSeq" id="WP_110436594.1">
    <property type="nucleotide sequence ID" value="NZ_DBEZDI010000115.1"/>
</dbReference>
<dbReference type="PROSITE" id="PS00761">
    <property type="entry name" value="SPASE_I_3"/>
    <property type="match status" value="1"/>
</dbReference>
<dbReference type="InterPro" id="IPR019757">
    <property type="entry name" value="Pept_S26A_signal_pept_1_Lys-AS"/>
</dbReference>
<dbReference type="InterPro" id="IPR000223">
    <property type="entry name" value="Pept_S26A_signal_pept_1"/>
</dbReference>
<keyword evidence="6 8" id="KW-0378">Hydrolase</keyword>
<dbReference type="GeneID" id="98659952"/>
<reference evidence="11 12" key="1">
    <citation type="submission" date="2021-10" db="EMBL/GenBank/DDBJ databases">
        <title>Anaerobic single-cell dispensing facilitates the cultivation of human gut bacteria.</title>
        <authorList>
            <person name="Afrizal A."/>
        </authorList>
    </citation>
    <scope>NUCLEOTIDE SEQUENCE [LARGE SCALE GENOMIC DNA]</scope>
    <source>
        <strain evidence="11 12">CLA-AA-H270</strain>
    </source>
</reference>
<gene>
    <name evidence="11" type="primary">lepB</name>
    <name evidence="11" type="ORF">LKD22_07395</name>
</gene>
<proteinExistence type="inferred from homology"/>
<dbReference type="NCBIfam" id="TIGR02227">
    <property type="entry name" value="sigpep_I_bact"/>
    <property type="match status" value="1"/>
</dbReference>
<dbReference type="InterPro" id="IPR019533">
    <property type="entry name" value="Peptidase_S26"/>
</dbReference>
<dbReference type="EC" id="3.4.21.89" evidence="4 8"/>
<dbReference type="SUPFAM" id="SSF51306">
    <property type="entry name" value="LexA/Signal peptidase"/>
    <property type="match status" value="1"/>
</dbReference>
<accession>A0AAW4VZM8</accession>
<evidence type="ECO:0000256" key="4">
    <source>
        <dbReference type="ARBA" id="ARBA00013208"/>
    </source>
</evidence>
<dbReference type="InterPro" id="IPR019756">
    <property type="entry name" value="Pept_S26A_signal_pept_1_Ser-AS"/>
</dbReference>
<keyword evidence="8" id="KW-0472">Membrane</keyword>
<dbReference type="Pfam" id="PF10502">
    <property type="entry name" value="Peptidase_S26"/>
    <property type="match status" value="1"/>
</dbReference>
<dbReference type="GO" id="GO:0006465">
    <property type="term" value="P:signal peptide processing"/>
    <property type="evidence" value="ECO:0007669"/>
    <property type="project" value="InterPro"/>
</dbReference>
<dbReference type="PROSITE" id="PS00760">
    <property type="entry name" value="SPASE_I_2"/>
    <property type="match status" value="1"/>
</dbReference>
<keyword evidence="5 8" id="KW-0645">Protease</keyword>
<evidence type="ECO:0000256" key="7">
    <source>
        <dbReference type="PIRSR" id="PIRSR600223-1"/>
    </source>
</evidence>
<keyword evidence="8" id="KW-0812">Transmembrane</keyword>
<evidence type="ECO:0000259" key="10">
    <source>
        <dbReference type="Pfam" id="PF10502"/>
    </source>
</evidence>
<feature type="domain" description="Peptidase S26" evidence="10">
    <location>
        <begin position="19"/>
        <end position="178"/>
    </location>
</feature>
<dbReference type="InterPro" id="IPR019758">
    <property type="entry name" value="Pept_S26A_signal_pept_1_CS"/>
</dbReference>